<dbReference type="EMBL" id="CAAHFH010000001">
    <property type="protein sequence ID" value="VGO19264.1"/>
    <property type="molecule type" value="Genomic_DNA"/>
</dbReference>
<keyword evidence="6" id="KW-1185">Reference proteome</keyword>
<dbReference type="Pfam" id="PF13419">
    <property type="entry name" value="HAD_2"/>
    <property type="match status" value="1"/>
</dbReference>
<evidence type="ECO:0000313" key="6">
    <source>
        <dbReference type="Proteomes" id="UP000346198"/>
    </source>
</evidence>
<dbReference type="GO" id="GO:0006281">
    <property type="term" value="P:DNA repair"/>
    <property type="evidence" value="ECO:0007669"/>
    <property type="project" value="TreeGrafter"/>
</dbReference>
<dbReference type="InterPro" id="IPR023198">
    <property type="entry name" value="PGP-like_dom2"/>
</dbReference>
<dbReference type="AlphaFoldDB" id="A0A6C2UIW9"/>
<evidence type="ECO:0000256" key="3">
    <source>
        <dbReference type="ARBA" id="ARBA00006171"/>
    </source>
</evidence>
<gene>
    <name evidence="5" type="ORF">SCARR_01321</name>
</gene>
<dbReference type="InterPro" id="IPR050155">
    <property type="entry name" value="HAD-like_hydrolase_sf"/>
</dbReference>
<dbReference type="PANTHER" id="PTHR43434">
    <property type="entry name" value="PHOSPHOGLYCOLATE PHOSPHATASE"/>
    <property type="match status" value="1"/>
</dbReference>
<dbReference type="SFLD" id="SFLDG01129">
    <property type="entry name" value="C1.5:_HAD__Beta-PGM__Phosphata"/>
    <property type="match status" value="1"/>
</dbReference>
<comment type="similarity">
    <text evidence="3">Belongs to the HAD-like hydrolase superfamily. CbbY/CbbZ/Gph/YieH family.</text>
</comment>
<reference evidence="5 6" key="1">
    <citation type="submission" date="2019-04" db="EMBL/GenBank/DDBJ databases">
        <authorList>
            <person name="Van Vliet M D."/>
        </authorList>
    </citation>
    <scope>NUCLEOTIDE SEQUENCE [LARGE SCALE GENOMIC DNA]</scope>
    <source>
        <strain evidence="5 6">F21</strain>
    </source>
</reference>
<dbReference type="Gene3D" id="1.10.150.240">
    <property type="entry name" value="Putative phosphatase, domain 2"/>
    <property type="match status" value="1"/>
</dbReference>
<dbReference type="EC" id="3.1.3.18" evidence="4"/>
<dbReference type="GO" id="GO:0008967">
    <property type="term" value="F:phosphoglycolate phosphatase activity"/>
    <property type="evidence" value="ECO:0007669"/>
    <property type="project" value="UniProtKB-EC"/>
</dbReference>
<dbReference type="SFLD" id="SFLDS00003">
    <property type="entry name" value="Haloacid_Dehalogenase"/>
    <property type="match status" value="1"/>
</dbReference>
<dbReference type="Gene3D" id="3.40.50.1000">
    <property type="entry name" value="HAD superfamily/HAD-like"/>
    <property type="match status" value="1"/>
</dbReference>
<dbReference type="PANTHER" id="PTHR43434:SF1">
    <property type="entry name" value="PHOSPHOGLYCOLATE PHOSPHATASE"/>
    <property type="match status" value="1"/>
</dbReference>
<dbReference type="InterPro" id="IPR041492">
    <property type="entry name" value="HAD_2"/>
</dbReference>
<dbReference type="InterPro" id="IPR023214">
    <property type="entry name" value="HAD_sf"/>
</dbReference>
<accession>A0A6C2UIW9</accession>
<comment type="pathway">
    <text evidence="2">Organic acid metabolism; glycolate biosynthesis; glycolate from 2-phosphoglycolate: step 1/1.</text>
</comment>
<dbReference type="InterPro" id="IPR036412">
    <property type="entry name" value="HAD-like_sf"/>
</dbReference>
<evidence type="ECO:0000256" key="2">
    <source>
        <dbReference type="ARBA" id="ARBA00004818"/>
    </source>
</evidence>
<name>A0A6C2UIW9_9BACT</name>
<comment type="catalytic activity">
    <reaction evidence="1">
        <text>2-phosphoglycolate + H2O = glycolate + phosphate</text>
        <dbReference type="Rhea" id="RHEA:14369"/>
        <dbReference type="ChEBI" id="CHEBI:15377"/>
        <dbReference type="ChEBI" id="CHEBI:29805"/>
        <dbReference type="ChEBI" id="CHEBI:43474"/>
        <dbReference type="ChEBI" id="CHEBI:58033"/>
        <dbReference type="EC" id="3.1.3.18"/>
    </reaction>
</comment>
<dbReference type="RefSeq" id="WP_136060679.1">
    <property type="nucleotide sequence ID" value="NZ_CAAHFH010000001.1"/>
</dbReference>
<protein>
    <recommendedName>
        <fullName evidence="4">phosphoglycolate phosphatase</fullName>
        <ecNumber evidence="4">3.1.3.18</ecNumber>
    </recommendedName>
</protein>
<dbReference type="Proteomes" id="UP000346198">
    <property type="component" value="Unassembled WGS sequence"/>
</dbReference>
<proteinExistence type="inferred from homology"/>
<evidence type="ECO:0000256" key="1">
    <source>
        <dbReference type="ARBA" id="ARBA00000830"/>
    </source>
</evidence>
<dbReference type="SUPFAM" id="SSF56784">
    <property type="entry name" value="HAD-like"/>
    <property type="match status" value="1"/>
</dbReference>
<evidence type="ECO:0000256" key="4">
    <source>
        <dbReference type="ARBA" id="ARBA00013078"/>
    </source>
</evidence>
<sequence>MTAHSRYIFCDIDGTLLHAKGSGRIAFGDAFESAYGVAVDMAHINFAGATDIRVVEQLLREQGLEPDPMHTARFFELLPGLLDENMAKFPPTVFPGVGAFLERVSTHWNLALVTGNIRTCAYLKLKHGGLASYFSDIGGFGDDDGDRNRMAALALERAGNPEGSFLLGDTPSDIEAARTNSMVSVAVCNGQFDRATLEAESPDIIVDSFEDAEHLFQALDV</sequence>
<evidence type="ECO:0000313" key="5">
    <source>
        <dbReference type="EMBL" id="VGO19264.1"/>
    </source>
</evidence>
<organism evidence="5 6">
    <name type="scientific">Pontiella sulfatireligans</name>
    <dbReference type="NCBI Taxonomy" id="2750658"/>
    <lineage>
        <taxon>Bacteria</taxon>
        <taxon>Pseudomonadati</taxon>
        <taxon>Kiritimatiellota</taxon>
        <taxon>Kiritimatiellia</taxon>
        <taxon>Kiritimatiellales</taxon>
        <taxon>Pontiellaceae</taxon>
        <taxon>Pontiella</taxon>
    </lineage>
</organism>